<reference evidence="2" key="1">
    <citation type="submission" date="2012-11" db="EMBL/GenBank/DDBJ databases">
        <authorList>
            <person name="Lucero-Rivera Y.E."/>
            <person name="Tovar-Ramirez D."/>
        </authorList>
    </citation>
    <scope>NUCLEOTIDE SEQUENCE</scope>
    <source>
        <tissue evidence="2">Salivary gland</tissue>
    </source>
</reference>
<dbReference type="GO" id="GO:0030682">
    <property type="term" value="P:symbiont-mediated perturbation of host defenses"/>
    <property type="evidence" value="ECO:0007669"/>
    <property type="project" value="InterPro"/>
</dbReference>
<reference evidence="2" key="2">
    <citation type="journal article" date="2015" name="J. Proteomics">
        <title>Sexual differences in the sialomes of the zebra tick, Rhipicephalus pulchellus.</title>
        <authorList>
            <person name="Tan A.W."/>
            <person name="Francischetti I.M."/>
            <person name="Slovak M."/>
            <person name="Kini R.M."/>
            <person name="Ribeiro J.M."/>
        </authorList>
    </citation>
    <scope>NUCLEOTIDE SEQUENCE</scope>
    <source>
        <tissue evidence="2">Salivary gland</tissue>
    </source>
</reference>
<sequence>MRAGALFLLFGLFFDVQGESVNKLIDALNTNETIWLYKQSYRDNPEAPNRTCVRWHLKSITTSLYTFDNDYKDHKGYHTDYNTNGTLFGKTNSDEMNVTYIREGHRSTNVIYKLNMWDPNEECFVLTVSNANSGKTKCELHVWQRKLKASRPSCDSAYNGMCKEQGPQVFSEHECM</sequence>
<dbReference type="Pfam" id="PF02098">
    <property type="entry name" value="His_binding"/>
    <property type="match status" value="1"/>
</dbReference>
<name>L7LQH8_RHIPC</name>
<dbReference type="Gene3D" id="2.40.128.20">
    <property type="match status" value="1"/>
</dbReference>
<dbReference type="SUPFAM" id="SSF50814">
    <property type="entry name" value="Lipocalins"/>
    <property type="match status" value="1"/>
</dbReference>
<feature type="chain" id="PRO_5003980072" evidence="1">
    <location>
        <begin position="19"/>
        <end position="176"/>
    </location>
</feature>
<protein>
    <submittedName>
        <fullName evidence="2">Putative group i salivary lipocalin</fullName>
    </submittedName>
</protein>
<dbReference type="EMBL" id="GACK01011104">
    <property type="protein sequence ID" value="JAA53930.1"/>
    <property type="molecule type" value="mRNA"/>
</dbReference>
<dbReference type="InterPro" id="IPR012674">
    <property type="entry name" value="Calycin"/>
</dbReference>
<organism evidence="2">
    <name type="scientific">Rhipicephalus pulchellus</name>
    <name type="common">Yellow backed tick</name>
    <name type="synonym">Dermacentor pulchellus</name>
    <dbReference type="NCBI Taxonomy" id="72859"/>
    <lineage>
        <taxon>Eukaryota</taxon>
        <taxon>Metazoa</taxon>
        <taxon>Ecdysozoa</taxon>
        <taxon>Arthropoda</taxon>
        <taxon>Chelicerata</taxon>
        <taxon>Arachnida</taxon>
        <taxon>Acari</taxon>
        <taxon>Parasitiformes</taxon>
        <taxon>Ixodida</taxon>
        <taxon>Ixodoidea</taxon>
        <taxon>Ixodidae</taxon>
        <taxon>Rhipicephalinae</taxon>
        <taxon>Rhipicephalus</taxon>
        <taxon>Rhipicephalus</taxon>
    </lineage>
</organism>
<dbReference type="InterPro" id="IPR002970">
    <property type="entry name" value="Tick_his-bd"/>
</dbReference>
<dbReference type="GO" id="GO:0043176">
    <property type="term" value="F:amine binding"/>
    <property type="evidence" value="ECO:0007669"/>
    <property type="project" value="InterPro"/>
</dbReference>
<evidence type="ECO:0000313" key="2">
    <source>
        <dbReference type="EMBL" id="JAA53930.1"/>
    </source>
</evidence>
<evidence type="ECO:0000256" key="1">
    <source>
        <dbReference type="SAM" id="SignalP"/>
    </source>
</evidence>
<dbReference type="AlphaFoldDB" id="L7LQH8"/>
<accession>L7LQH8</accession>
<keyword evidence="1" id="KW-0732">Signal</keyword>
<feature type="signal peptide" evidence="1">
    <location>
        <begin position="1"/>
        <end position="18"/>
    </location>
</feature>
<proteinExistence type="evidence at transcript level"/>